<dbReference type="InterPro" id="IPR055414">
    <property type="entry name" value="LRR_R13L4/SHOC2-like"/>
</dbReference>
<dbReference type="InterPro" id="IPR032675">
    <property type="entry name" value="LRR_dom_sf"/>
</dbReference>
<dbReference type="Proteomes" id="UP001419268">
    <property type="component" value="Unassembled WGS sequence"/>
</dbReference>
<accession>A0AAP0DZQ6</accession>
<organism evidence="3 4">
    <name type="scientific">Stephania cephalantha</name>
    <dbReference type="NCBI Taxonomy" id="152367"/>
    <lineage>
        <taxon>Eukaryota</taxon>
        <taxon>Viridiplantae</taxon>
        <taxon>Streptophyta</taxon>
        <taxon>Embryophyta</taxon>
        <taxon>Tracheophyta</taxon>
        <taxon>Spermatophyta</taxon>
        <taxon>Magnoliopsida</taxon>
        <taxon>Ranunculales</taxon>
        <taxon>Menispermaceae</taxon>
        <taxon>Menispermoideae</taxon>
        <taxon>Cissampelideae</taxon>
        <taxon>Stephania</taxon>
    </lineage>
</organism>
<keyword evidence="4" id="KW-1185">Reference proteome</keyword>
<dbReference type="PANTHER" id="PTHR36766">
    <property type="entry name" value="PLANT BROAD-SPECTRUM MILDEW RESISTANCE PROTEIN RPW8"/>
    <property type="match status" value="1"/>
</dbReference>
<feature type="domain" description="Disease resistance R13L4/SHOC-2-like LRR" evidence="2">
    <location>
        <begin position="94"/>
        <end position="201"/>
    </location>
</feature>
<dbReference type="EMBL" id="JBBNAG010000013">
    <property type="protein sequence ID" value="KAK9084019.1"/>
    <property type="molecule type" value="Genomic_DNA"/>
</dbReference>
<keyword evidence="1" id="KW-0677">Repeat</keyword>
<dbReference type="Pfam" id="PF23598">
    <property type="entry name" value="LRR_14"/>
    <property type="match status" value="1"/>
</dbReference>
<dbReference type="SUPFAM" id="SSF52058">
    <property type="entry name" value="L domain-like"/>
    <property type="match status" value="1"/>
</dbReference>
<proteinExistence type="predicted"/>
<gene>
    <name evidence="3" type="ORF">Scep_030490</name>
</gene>
<evidence type="ECO:0000259" key="2">
    <source>
        <dbReference type="Pfam" id="PF23598"/>
    </source>
</evidence>
<evidence type="ECO:0000313" key="3">
    <source>
        <dbReference type="EMBL" id="KAK9084019.1"/>
    </source>
</evidence>
<name>A0AAP0DZQ6_9MAGN</name>
<protein>
    <recommendedName>
        <fullName evidence="2">Disease resistance R13L4/SHOC-2-like LRR domain-containing protein</fullName>
    </recommendedName>
</protein>
<dbReference type="AlphaFoldDB" id="A0AAP0DZQ6"/>
<evidence type="ECO:0000256" key="1">
    <source>
        <dbReference type="ARBA" id="ARBA00022737"/>
    </source>
</evidence>
<sequence length="209" mass="22861">MNYDDDVSVIPILGMCGVGKTILASLSAKMRERSNFSETAVIASKGSDAEQISTARCLSVEGLRCCADLQSGVRSQQQRDRIVTTTIETPEIFSNLRYLGLSRNPKITSLPESIGGLERLETLKVVSCSRLESLPVQLCNLPSLKSLSIDACAGLASLPHALSRLTSLQTLRISSCPYLRSLPVMGMQGRKSNLRSLHRDLLRWRRPGS</sequence>
<dbReference type="PANTHER" id="PTHR36766:SF30">
    <property type="entry name" value="TIR-NBS TYPE DISEASE RESISTANCE PROTEIN-RELATED"/>
    <property type="match status" value="1"/>
</dbReference>
<evidence type="ECO:0000313" key="4">
    <source>
        <dbReference type="Proteomes" id="UP001419268"/>
    </source>
</evidence>
<dbReference type="Gene3D" id="3.80.10.10">
    <property type="entry name" value="Ribonuclease Inhibitor"/>
    <property type="match status" value="1"/>
</dbReference>
<comment type="caution">
    <text evidence="3">The sequence shown here is derived from an EMBL/GenBank/DDBJ whole genome shotgun (WGS) entry which is preliminary data.</text>
</comment>
<reference evidence="3 4" key="1">
    <citation type="submission" date="2024-01" db="EMBL/GenBank/DDBJ databases">
        <title>Genome assemblies of Stephania.</title>
        <authorList>
            <person name="Yang L."/>
        </authorList>
    </citation>
    <scope>NUCLEOTIDE SEQUENCE [LARGE SCALE GENOMIC DNA]</scope>
    <source>
        <strain evidence="3">JXDWG</strain>
        <tissue evidence="3">Leaf</tissue>
    </source>
</reference>